<dbReference type="EMBL" id="KN818238">
    <property type="protein sequence ID" value="KIL66156.1"/>
    <property type="molecule type" value="Genomic_DNA"/>
</dbReference>
<keyword evidence="2" id="KW-1185">Reference proteome</keyword>
<dbReference type="InParanoid" id="A0A0C2XA18"/>
<name>A0A0C2XA18_AMAMK</name>
<dbReference type="PANTHER" id="PTHR33266:SF1">
    <property type="entry name" value="F-BOX DOMAIN-CONTAINING PROTEIN"/>
    <property type="match status" value="1"/>
</dbReference>
<reference evidence="1 2" key="1">
    <citation type="submission" date="2014-04" db="EMBL/GenBank/DDBJ databases">
        <title>Evolutionary Origins and Diversification of the Mycorrhizal Mutualists.</title>
        <authorList>
            <consortium name="DOE Joint Genome Institute"/>
            <consortium name="Mycorrhizal Genomics Consortium"/>
            <person name="Kohler A."/>
            <person name="Kuo A."/>
            <person name="Nagy L.G."/>
            <person name="Floudas D."/>
            <person name="Copeland A."/>
            <person name="Barry K.W."/>
            <person name="Cichocki N."/>
            <person name="Veneault-Fourrey C."/>
            <person name="LaButti K."/>
            <person name="Lindquist E.A."/>
            <person name="Lipzen A."/>
            <person name="Lundell T."/>
            <person name="Morin E."/>
            <person name="Murat C."/>
            <person name="Riley R."/>
            <person name="Ohm R."/>
            <person name="Sun H."/>
            <person name="Tunlid A."/>
            <person name="Henrissat B."/>
            <person name="Grigoriev I.V."/>
            <person name="Hibbett D.S."/>
            <person name="Martin F."/>
        </authorList>
    </citation>
    <scope>NUCLEOTIDE SEQUENCE [LARGE SCALE GENOMIC DNA]</scope>
    <source>
        <strain evidence="1 2">Koide BX008</strain>
    </source>
</reference>
<dbReference type="PANTHER" id="PTHR33266">
    <property type="entry name" value="CHROMOSOME 15, WHOLE GENOME SHOTGUN SEQUENCE"/>
    <property type="match status" value="1"/>
</dbReference>
<sequence length="466" mass="52784">MWQETPKRGASTSPVGCSIRDLKRPNFATNFSEDDYLQQDDIVKQRLRDMSSDLNTKDKFHMAWVIKTVAEVAFEEEGPDLHLFQIKPFEDYLYAVEEKDSVLMKIAGDCYTTGSYKDVRHYGFLLKNPASAFNQSSGEKDKVADILSSHSATEKAWNEKYIGSAADCLYDTIKCQCTRGDPIVYARYAAILQSSGMGKSRMIDELSKKHLVLPINLRPSSDNGFPAADVDVRVFLTVDESEKDDILRRCHAFLIALFTTARSYLENIDQHIAQHVGELPLEQPPQTIAQKFRLLMTAGQTFKRQGDKRRGFYRDVVTYANELLQQPTILLPLNSPIRRATSPAFTRDGEQLDIRRTALDLIKCLNPELEAAHIKTLPPLVVLAFDEAHVLSVEKHQVDTGYFSEFSELRRALRALNELPIFSVFLSTSGKIQNITPRPELDGAGWVQKSNLTNLRRHPHDRGCDD</sequence>
<dbReference type="Proteomes" id="UP000054549">
    <property type="component" value="Unassembled WGS sequence"/>
</dbReference>
<dbReference type="AlphaFoldDB" id="A0A0C2XA18"/>
<dbReference type="OrthoDB" id="3269378at2759"/>
<evidence type="ECO:0000313" key="2">
    <source>
        <dbReference type="Proteomes" id="UP000054549"/>
    </source>
</evidence>
<evidence type="ECO:0000313" key="1">
    <source>
        <dbReference type="EMBL" id="KIL66156.1"/>
    </source>
</evidence>
<proteinExistence type="predicted"/>
<dbReference type="STRING" id="946122.A0A0C2XA18"/>
<organism evidence="1 2">
    <name type="scientific">Amanita muscaria (strain Koide BX008)</name>
    <dbReference type="NCBI Taxonomy" id="946122"/>
    <lineage>
        <taxon>Eukaryota</taxon>
        <taxon>Fungi</taxon>
        <taxon>Dikarya</taxon>
        <taxon>Basidiomycota</taxon>
        <taxon>Agaricomycotina</taxon>
        <taxon>Agaricomycetes</taxon>
        <taxon>Agaricomycetidae</taxon>
        <taxon>Agaricales</taxon>
        <taxon>Pluteineae</taxon>
        <taxon>Amanitaceae</taxon>
        <taxon>Amanita</taxon>
    </lineage>
</organism>
<protein>
    <submittedName>
        <fullName evidence="1">Uncharacterized protein</fullName>
    </submittedName>
</protein>
<gene>
    <name evidence="1" type="ORF">M378DRAFT_10426</name>
</gene>
<dbReference type="HOGENOM" id="CLU_586547_0_0_1"/>
<accession>A0A0C2XA18</accession>